<dbReference type="OrthoDB" id="4214267at2"/>
<keyword evidence="1 2" id="KW-0238">DNA-binding</keyword>
<protein>
    <submittedName>
        <fullName evidence="4">Transcriptional regulator</fullName>
    </submittedName>
</protein>
<feature type="domain" description="HTH tetR-type" evidence="3">
    <location>
        <begin position="6"/>
        <end position="66"/>
    </location>
</feature>
<organism evidence="4 5">
    <name type="scientific">Mycolicibacterium aurum</name>
    <name type="common">Mycobacterium aurum</name>
    <dbReference type="NCBI Taxonomy" id="1791"/>
    <lineage>
        <taxon>Bacteria</taxon>
        <taxon>Bacillati</taxon>
        <taxon>Actinomycetota</taxon>
        <taxon>Actinomycetes</taxon>
        <taxon>Mycobacteriales</taxon>
        <taxon>Mycobacteriaceae</taxon>
        <taxon>Mycolicibacterium</taxon>
    </lineage>
</organism>
<dbReference type="AlphaFoldDB" id="A0A448IZ14"/>
<dbReference type="GO" id="GO:0000976">
    <property type="term" value="F:transcription cis-regulatory region binding"/>
    <property type="evidence" value="ECO:0007669"/>
    <property type="project" value="TreeGrafter"/>
</dbReference>
<dbReference type="STRING" id="1791.GCA_001049355_02822"/>
<dbReference type="InterPro" id="IPR001647">
    <property type="entry name" value="HTH_TetR"/>
</dbReference>
<dbReference type="PANTHER" id="PTHR30055:SF200">
    <property type="entry name" value="HTH-TYPE TRANSCRIPTIONAL REPRESSOR BDCR"/>
    <property type="match status" value="1"/>
</dbReference>
<proteinExistence type="predicted"/>
<dbReference type="InterPro" id="IPR036271">
    <property type="entry name" value="Tet_transcr_reg_TetR-rel_C_sf"/>
</dbReference>
<gene>
    <name evidence="4" type="ORF">NCTC10437_04692</name>
</gene>
<dbReference type="KEGG" id="mauu:NCTC10437_04692"/>
<sequence>MSTARQPARDRLLRAADDLFYADGIAATGVDAVIARAGVATGSLYKNFSGKDDLVAAYLTARDHRFRVLWESHIDGESNPRTKLLTLFTATEDWARGADLRRGCAHVAAATQLPDGHAGIGVAAEHKRYVIGRLTALAESAGALDPARTAGDIALIYDGALSALAVGVDAEPLERGRRLAEFVIDHDGRRTRRPSG</sequence>
<dbReference type="PANTHER" id="PTHR30055">
    <property type="entry name" value="HTH-TYPE TRANSCRIPTIONAL REGULATOR RUTR"/>
    <property type="match status" value="1"/>
</dbReference>
<evidence type="ECO:0000256" key="1">
    <source>
        <dbReference type="ARBA" id="ARBA00023125"/>
    </source>
</evidence>
<evidence type="ECO:0000313" key="5">
    <source>
        <dbReference type="Proteomes" id="UP000279306"/>
    </source>
</evidence>
<dbReference type="PROSITE" id="PS50977">
    <property type="entry name" value="HTH_TETR_2"/>
    <property type="match status" value="1"/>
</dbReference>
<dbReference type="Pfam" id="PF00440">
    <property type="entry name" value="TetR_N"/>
    <property type="match status" value="1"/>
</dbReference>
<dbReference type="InterPro" id="IPR050109">
    <property type="entry name" value="HTH-type_TetR-like_transc_reg"/>
</dbReference>
<feature type="DNA-binding region" description="H-T-H motif" evidence="2">
    <location>
        <begin position="29"/>
        <end position="48"/>
    </location>
</feature>
<dbReference type="Proteomes" id="UP000279306">
    <property type="component" value="Chromosome"/>
</dbReference>
<dbReference type="PRINTS" id="PR00455">
    <property type="entry name" value="HTHTETR"/>
</dbReference>
<dbReference type="EMBL" id="LR134356">
    <property type="protein sequence ID" value="VEG57678.1"/>
    <property type="molecule type" value="Genomic_DNA"/>
</dbReference>
<reference evidence="4 5" key="1">
    <citation type="submission" date="2018-12" db="EMBL/GenBank/DDBJ databases">
        <authorList>
            <consortium name="Pathogen Informatics"/>
        </authorList>
    </citation>
    <scope>NUCLEOTIDE SEQUENCE [LARGE SCALE GENOMIC DNA]</scope>
    <source>
        <strain evidence="4 5">NCTC10437</strain>
    </source>
</reference>
<dbReference type="RefSeq" id="WP_048632721.1">
    <property type="nucleotide sequence ID" value="NZ_CVQQ01000008.1"/>
</dbReference>
<evidence type="ECO:0000313" key="4">
    <source>
        <dbReference type="EMBL" id="VEG57678.1"/>
    </source>
</evidence>
<dbReference type="InterPro" id="IPR009057">
    <property type="entry name" value="Homeodomain-like_sf"/>
</dbReference>
<dbReference type="SUPFAM" id="SSF48498">
    <property type="entry name" value="Tetracyclin repressor-like, C-terminal domain"/>
    <property type="match status" value="1"/>
</dbReference>
<evidence type="ECO:0000259" key="3">
    <source>
        <dbReference type="PROSITE" id="PS50977"/>
    </source>
</evidence>
<evidence type="ECO:0000256" key="2">
    <source>
        <dbReference type="PROSITE-ProRule" id="PRU00335"/>
    </source>
</evidence>
<dbReference type="SUPFAM" id="SSF46689">
    <property type="entry name" value="Homeodomain-like"/>
    <property type="match status" value="1"/>
</dbReference>
<dbReference type="GO" id="GO:0003700">
    <property type="term" value="F:DNA-binding transcription factor activity"/>
    <property type="evidence" value="ECO:0007669"/>
    <property type="project" value="TreeGrafter"/>
</dbReference>
<dbReference type="Gene3D" id="1.10.357.10">
    <property type="entry name" value="Tetracycline Repressor, domain 2"/>
    <property type="match status" value="1"/>
</dbReference>
<accession>A0A448IZ14</accession>
<name>A0A448IZ14_MYCAU</name>
<keyword evidence="5" id="KW-1185">Reference proteome</keyword>